<gene>
    <name evidence="12" type="ORF">Hypma_009270</name>
</gene>
<evidence type="ECO:0000259" key="9">
    <source>
        <dbReference type="Pfam" id="PF12340"/>
    </source>
</evidence>
<dbReference type="GO" id="GO:0006508">
    <property type="term" value="P:proteolysis"/>
    <property type="evidence" value="ECO:0007669"/>
    <property type="project" value="UniProtKB-KW"/>
</dbReference>
<dbReference type="PANTHER" id="PTHR13367:SF33">
    <property type="entry name" value="P-LOOP CONTAINING NUCLEOSIDE TRIPHOSPHATE HYDROLASE PROTEIN"/>
    <property type="match status" value="1"/>
</dbReference>
<dbReference type="Pfam" id="PF12340">
    <property type="entry name" value="DUF3638"/>
    <property type="match status" value="1"/>
</dbReference>
<dbReference type="GO" id="GO:0004843">
    <property type="term" value="F:cysteine-type deubiquitinase activity"/>
    <property type="evidence" value="ECO:0007669"/>
    <property type="project" value="UniProtKB-EC"/>
</dbReference>
<keyword evidence="3" id="KW-0645">Protease</keyword>
<proteinExistence type="predicted"/>
<dbReference type="Pfam" id="PF12359">
    <property type="entry name" value="DUF3645"/>
    <property type="match status" value="1"/>
</dbReference>
<evidence type="ECO:0000256" key="6">
    <source>
        <dbReference type="ARBA" id="ARBA00022807"/>
    </source>
</evidence>
<evidence type="ECO:0000313" key="13">
    <source>
        <dbReference type="Proteomes" id="UP000076154"/>
    </source>
</evidence>
<dbReference type="EMBL" id="LUEZ02000046">
    <property type="protein sequence ID" value="RDB23570.1"/>
    <property type="molecule type" value="Genomic_DNA"/>
</dbReference>
<keyword evidence="7" id="KW-0175">Coiled coil</keyword>
<keyword evidence="4" id="KW-0833">Ubl conjugation pathway</keyword>
<protein>
    <recommendedName>
        <fullName evidence="2">ubiquitinyl hydrolase 1</fullName>
        <ecNumber evidence="2">3.4.19.12</ecNumber>
    </recommendedName>
</protein>
<comment type="caution">
    <text evidence="12">The sequence shown here is derived from an EMBL/GenBank/DDBJ whole genome shotgun (WGS) entry which is preliminary data.</text>
</comment>
<feature type="region of interest" description="Disordered" evidence="8">
    <location>
        <begin position="2819"/>
        <end position="2854"/>
    </location>
</feature>
<evidence type="ECO:0000256" key="5">
    <source>
        <dbReference type="ARBA" id="ARBA00022801"/>
    </source>
</evidence>
<organism evidence="12 13">
    <name type="scientific">Hypsizygus marmoreus</name>
    <name type="common">White beech mushroom</name>
    <name type="synonym">Agaricus marmoreus</name>
    <dbReference type="NCBI Taxonomy" id="39966"/>
    <lineage>
        <taxon>Eukaryota</taxon>
        <taxon>Fungi</taxon>
        <taxon>Dikarya</taxon>
        <taxon>Basidiomycota</taxon>
        <taxon>Agaricomycotina</taxon>
        <taxon>Agaricomycetes</taxon>
        <taxon>Agaricomycetidae</taxon>
        <taxon>Agaricales</taxon>
        <taxon>Tricholomatineae</taxon>
        <taxon>Lyophyllaceae</taxon>
        <taxon>Hypsizygus</taxon>
    </lineage>
</organism>
<dbReference type="Pfam" id="PF20255">
    <property type="entry name" value="DUF6606"/>
    <property type="match status" value="1"/>
</dbReference>
<accession>A0A369JQS5</accession>
<dbReference type="EC" id="3.4.19.12" evidence="2"/>
<evidence type="ECO:0000256" key="2">
    <source>
        <dbReference type="ARBA" id="ARBA00012759"/>
    </source>
</evidence>
<feature type="coiled-coil region" evidence="7">
    <location>
        <begin position="569"/>
        <end position="611"/>
    </location>
</feature>
<dbReference type="InParanoid" id="A0A369JQS5"/>
<dbReference type="Proteomes" id="UP000076154">
    <property type="component" value="Unassembled WGS sequence"/>
</dbReference>
<keyword evidence="5" id="KW-0378">Hydrolase</keyword>
<evidence type="ECO:0000256" key="3">
    <source>
        <dbReference type="ARBA" id="ARBA00022670"/>
    </source>
</evidence>
<evidence type="ECO:0000256" key="4">
    <source>
        <dbReference type="ARBA" id="ARBA00022786"/>
    </source>
</evidence>
<evidence type="ECO:0000256" key="8">
    <source>
        <dbReference type="SAM" id="MobiDB-lite"/>
    </source>
</evidence>
<evidence type="ECO:0000256" key="7">
    <source>
        <dbReference type="SAM" id="Coils"/>
    </source>
</evidence>
<dbReference type="SUPFAM" id="SSF52540">
    <property type="entry name" value="P-loop containing nucleoside triphosphate hydrolases"/>
    <property type="match status" value="1"/>
</dbReference>
<dbReference type="OrthoDB" id="3182339at2759"/>
<keyword evidence="6" id="KW-0788">Thiol protease</keyword>
<feature type="domain" description="DUF6606" evidence="11">
    <location>
        <begin position="9"/>
        <end position="295"/>
    </location>
</feature>
<feature type="domain" description="DUF3638" evidence="9">
    <location>
        <begin position="2035"/>
        <end position="2257"/>
    </location>
</feature>
<dbReference type="InterPro" id="IPR027417">
    <property type="entry name" value="P-loop_NTPase"/>
</dbReference>
<dbReference type="InterPro" id="IPR022105">
    <property type="entry name" value="DUF3645"/>
</dbReference>
<dbReference type="STRING" id="39966.A0A369JQS5"/>
<feature type="compositionally biased region" description="Basic and acidic residues" evidence="8">
    <location>
        <begin position="2823"/>
        <end position="2847"/>
    </location>
</feature>
<keyword evidence="13" id="KW-1185">Reference proteome</keyword>
<dbReference type="InterPro" id="IPR022099">
    <property type="entry name" value="DUF3638"/>
</dbReference>
<dbReference type="InterPro" id="IPR051346">
    <property type="entry name" value="OTU_Deubiquitinase"/>
</dbReference>
<dbReference type="InterPro" id="IPR046541">
    <property type="entry name" value="DUF6606"/>
</dbReference>
<evidence type="ECO:0000256" key="1">
    <source>
        <dbReference type="ARBA" id="ARBA00000707"/>
    </source>
</evidence>
<comment type="catalytic activity">
    <reaction evidence="1">
        <text>Thiol-dependent hydrolysis of ester, thioester, amide, peptide and isopeptide bonds formed by the C-terminal Gly of ubiquitin (a 76-residue protein attached to proteins as an intracellular targeting signal).</text>
        <dbReference type="EC" id="3.4.19.12"/>
    </reaction>
</comment>
<reference evidence="12" key="1">
    <citation type="submission" date="2018-04" db="EMBL/GenBank/DDBJ databases">
        <title>Whole genome sequencing of Hypsizygus marmoreus.</title>
        <authorList>
            <person name="Choi I.-G."/>
            <person name="Min B."/>
            <person name="Kim J.-G."/>
            <person name="Kim S."/>
            <person name="Oh Y.-L."/>
            <person name="Kong W.-S."/>
            <person name="Park H."/>
            <person name="Jeong J."/>
            <person name="Song E.-S."/>
        </authorList>
    </citation>
    <scope>NUCLEOTIDE SEQUENCE [LARGE SCALE GENOMIC DNA]</scope>
    <source>
        <strain evidence="12">51987-8</strain>
    </source>
</reference>
<evidence type="ECO:0000259" key="10">
    <source>
        <dbReference type="Pfam" id="PF12359"/>
    </source>
</evidence>
<evidence type="ECO:0000259" key="11">
    <source>
        <dbReference type="Pfam" id="PF20255"/>
    </source>
</evidence>
<dbReference type="PANTHER" id="PTHR13367">
    <property type="entry name" value="UBIQUITIN THIOESTERASE"/>
    <property type="match status" value="1"/>
</dbReference>
<evidence type="ECO:0000313" key="12">
    <source>
        <dbReference type="EMBL" id="RDB23570.1"/>
    </source>
</evidence>
<sequence>MNDKTLVYLVNHLFFPFRLPDSDDYVAEKEVTLCAFVLDRATAFREYLSPSHISPWNNVIRMLEHLRDTQLTAPLDATAVQQSLAKEKPGGDVYFLTLPTLWSNIALVDVLVYPIRAQNACVIIRKLEGSTIYESFEVEPPNAEVMGTASGRLIRSFPGPAISLPNETANDAYFQTQLASFLCQMDAEALDSAPVTVKAKSTVHEVRDTADPHYITTLLTSILRGYPGSSPADTKRINKHVRNDIVWKSAYKPWRRSSLWLVLRVALQTTLDCSKPPSERYGYKAFMVFLMANVLFIDNCGDLPAHLLYCMQAKIARRLHKLSDSAPDFVLYEAKRAIEKTRAILDSRWLKLQTDQSLSPTWDPRSLDIQGDTALSLLASKPYITERLQQHPGSDGQIAFNPSETPRLNDILQNLDKFMPGTISRGLSREVYVALHDIEYFVQEHIDRWVDTHRSDTSASVTLAKCIKIYAEQALIKYANNPEEQSAMLLTIFQMWVALDQICVAQLPMLKEFSPEIPVALLEPLLLRTEPSIRRLLQVQNYLSDRHLHAHRGSIFSSATFAIQYFDSSAELRELRKQIEANAQGARDEKVRELNKKKSTYRNTLAASESAEHQYDHRTGKHSNPCYKCLQKNKAENLSIKVHEWPLPRDEPSAKAVVFELQCPVTFRTWRDITYEILYDICRPKSSPMPTASPPVRVRLDEYSGLLRYGTKHSRRIKYASTTKSFTSSHYAKTKVSNADIGSVCVNNGLTFCLFDSGKGSWVSDPFVDCALDERCTFKLPSDGPYHILQYAVNGTTHTSNMVIAQQNLVPSDLTLHEHAAFGTLRSGAILQWLNIARELRSRTLSFACDEVQSLVTQAASQVGPAKDEELVWHGILKNSQFTQTLLTEMDDLLSSIEGNWHHVNTLQTLIFLAARILASKVDTQVAEKACVFLKRARVIAFAWMQHVSAKMGDAGNETAISDIQVRICTVAATCRATYDVDAPFRAHLLVSDEDVRILVECSIQVHDNIPRNCSLVALNHLLSRDRRLSQSIAPLLWSKIAVSKAGLDQALAATWTAYVPGSTWTQLTRPNDRWITTFSSEAFASVHFNLLDGALLINGKPLGRLPSSITTNPTYIRILGEKILDVIPSNHQDMDFATRGDISASGFQLYFKLLGKDQLIIKATHKNEVYELIPHHHFINDFPTSFVERYTHWLKISPSRHAPAEIEFRPLESRWEPSPDNWRVIYTASGSKMRLGASLFMVDFRSNTYRMVSTRLKPLEIPDHIHITSAGAWDLSVDLPRFKLSFFLNINQELESSNLRGMVIDSNQFSGTMVGLSTQLTLRAIDPCQIRLPRSRCVIIPFGDAVVKPNLDHVKLDVHLEDHVRYFKYDIDTDLGCLVGSSLLISDLYKIFLHACTSYPLPDPLTGRTGTEEALSELNSAKCTSFQSLGDDERDILRRISDLVPERVWYPDHLKVMETIRWRKIPPLAQHWGFDARVKSILQFDTELSIFKPEDTQLARKLRAPKSNDMYLQTRSASLNRYLYPTDYAYHDPHTVHDKRYPSLNRIIAHRSSTAVDRATLVAHTSALVQRWPDRLHTTPDLWSRLESFGTLSNDSGSRLSLSYRSSFLDTTLAAIWIPFYDKCRTSWRTEARFQLGFSLPAMVYGSPGHVDIVPTMLSFATLRQFSAIDPPPWTTYNLRLGISPNKHELHSIITEFALPLDQCPSRNLPRQANETLYEHIKRQEEHRVAAYTPQVESLVGILVAQWPCSEPLVPQTSGPRFSLIDLTTSELQRRVGEKFQNWFRNLEFRSYVARVQEILNNAHLASPTVIPLGVIPHYSIPTSQNSLHTSENGQHMALLGELISQRNPVHVTLRLPPPPLRPTHMHYRDPSMSKLQSLLAEFTTDPLLLRNRYGRALEDSHRSYNHRQNAAQVISSTVPFSPKDLLDYYQSCTLYVADLLGSIAEVLSPTDAVENSTYVAGQWPRVTMRSLLGLLSETCQANLTERWKATILLLAQSLVRLQHAQRLVHFAFHGSMEDFLKELENDRFEEDIAYTKYPEWLLIQIDGNFAIRPIQSLVAEEMMTPSLNRNSILQLNMGEGKSSVIVPLIASSLADGHNMVRVIVLKPLANSMFQLLVRRVSGLANRRVFYFPFSRDVQATRATANKLQSLFDLCMRERGILIVQPEHILSFKLMGIDLAIGALEADVDTANSLLASQRWLTAKSRDILDESDEILSIKYQLVYTSGQQEPLEDHPDRWITIQEILRHIKEHARRLHPVYPRGLEVDQSLESSFPLIRILDVVAGNRLIVAVAEDMLNKERFRLLPPRVHRAALQFVTCQGDGSQLSELEGTNSWTTLLLYRGLLGCGLLQFVLQEKRWRVDYGLDRTRTLLAVPYRAKDVPTLRADFGHPDVAIALTCLSYYYGGLNEKDLNTCLELLFQLDNPALEYEAWIANDKCIPSYLREIIGINMDDMDQRKNELYPMFRGNHAVIDFYLRTVVFPKEAKQFPKKLATSAWDLVETKTQTTTGFSGTNDNRDLLPTSIEQHDPLDQLSTNARVLSYLLRSENDHYTCLQRGEDSLESSDFLKLMVEQIPPVRVLLDVGAQMLDLQNVDLARCWISLAPDLEAIVFFDAADHLMVMTRDHSIEPFASSQYNQKLDLCGIYLDDAHTRGTDLKFPVNFRAAVTLGPKLTKDRLVQGCMRMRKLGHGHSVMFIAPPEVDRSIRKLRKDSDAKNNVTVLDILRWVMSETCDYIEHHLSHWAQQGIEYKRRSEAWAVYDSKPSADGALDKLRASWEEPDARTLEEMYAPTSEVTTCTHPAFEVPELANRLRDLGIASLSDSKMDEEQEREVSHEAERERQVERPPKAQPAQHNLHPDVISLVTTGKFSPTSPAFIHLFSPLRLLGDHEWSTALWATKDFSTTVKGASKKGASKLSTDYLRPVNWILSVASQRRLVALSPFEVNELIPRINESRHVHLHVYSPRVTKAMKSFEDLKFFCIPPLPSPWTPPSPTDVSQLNLWAGQLYLKDFGAYSHLCLILGLMRDDTTGSWESDGFVKPEHRCDEMALVCKLSESPLPFLKDVMGLRRKGMNYLSTHMGKILNAGLLTEADFKP</sequence>
<name>A0A369JQS5_HYPMA</name>
<feature type="domain" description="DUF3645" evidence="10">
    <location>
        <begin position="2367"/>
        <end position="2399"/>
    </location>
</feature>